<gene>
    <name evidence="1" type="ORF">DIT97_32450</name>
</gene>
<dbReference type="EMBL" id="DQAY01000200">
    <property type="protein sequence ID" value="HCO27481.1"/>
    <property type="molecule type" value="Genomic_DNA"/>
</dbReference>
<protein>
    <recommendedName>
        <fullName evidence="3">Hint domain-containing protein</fullName>
    </recommendedName>
</protein>
<sequence>MPEMGVEGEALVEAIDDCPEIETDPGRVITATFAHSTGECLEFDIEGESTPLRVTGGHPLWRETAADENFEEEFVSCCKSLNAADNSSCVCEEPSVYSLPAEEEQTFESLATAVMNFTMELLAPAEQTWVPAEEFQPGDSLKSLNGLR</sequence>
<comment type="caution">
    <text evidence="1">The sequence shown here is derived from an EMBL/GenBank/DDBJ whole genome shotgun (WGS) entry which is preliminary data.</text>
</comment>
<dbReference type="Proteomes" id="UP000263642">
    <property type="component" value="Unassembled WGS sequence"/>
</dbReference>
<proteinExistence type="predicted"/>
<name>A0A3D3RF74_9PLAN</name>
<organism evidence="1 2">
    <name type="scientific">Gimesia maris</name>
    <dbReference type="NCBI Taxonomy" id="122"/>
    <lineage>
        <taxon>Bacteria</taxon>
        <taxon>Pseudomonadati</taxon>
        <taxon>Planctomycetota</taxon>
        <taxon>Planctomycetia</taxon>
        <taxon>Planctomycetales</taxon>
        <taxon>Planctomycetaceae</taxon>
        <taxon>Gimesia</taxon>
    </lineage>
</organism>
<evidence type="ECO:0008006" key="3">
    <source>
        <dbReference type="Google" id="ProtNLM"/>
    </source>
</evidence>
<accession>A0A3D3RF74</accession>
<dbReference type="AlphaFoldDB" id="A0A3D3RF74"/>
<reference evidence="1 2" key="1">
    <citation type="journal article" date="2018" name="Nat. Biotechnol.">
        <title>A standardized bacterial taxonomy based on genome phylogeny substantially revises the tree of life.</title>
        <authorList>
            <person name="Parks D.H."/>
            <person name="Chuvochina M."/>
            <person name="Waite D.W."/>
            <person name="Rinke C."/>
            <person name="Skarshewski A."/>
            <person name="Chaumeil P.A."/>
            <person name="Hugenholtz P."/>
        </authorList>
    </citation>
    <scope>NUCLEOTIDE SEQUENCE [LARGE SCALE GENOMIC DNA]</scope>
    <source>
        <strain evidence="1">UBA9375</strain>
    </source>
</reference>
<evidence type="ECO:0000313" key="2">
    <source>
        <dbReference type="Proteomes" id="UP000263642"/>
    </source>
</evidence>
<evidence type="ECO:0000313" key="1">
    <source>
        <dbReference type="EMBL" id="HCO27481.1"/>
    </source>
</evidence>